<feature type="compositionally biased region" description="Polar residues" evidence="3">
    <location>
        <begin position="513"/>
        <end position="531"/>
    </location>
</feature>
<dbReference type="CDD" id="cd06224">
    <property type="entry name" value="REM"/>
    <property type="match status" value="1"/>
</dbReference>
<gene>
    <name evidence="6" type="ORF">BC938DRAFT_483428</name>
</gene>
<evidence type="ECO:0000259" key="4">
    <source>
        <dbReference type="PROSITE" id="PS50009"/>
    </source>
</evidence>
<dbReference type="InterPro" id="IPR056685">
    <property type="entry name" value="DUF7783"/>
</dbReference>
<name>A0A433QC49_9FUNG</name>
<dbReference type="Gene3D" id="1.10.840.10">
    <property type="entry name" value="Ras guanine-nucleotide exchange factors catalytic domain"/>
    <property type="match status" value="1"/>
</dbReference>
<comment type="caution">
    <text evidence="6">The sequence shown here is derived from an EMBL/GenBank/DDBJ whole genome shotgun (WGS) entry which is preliminary data.</text>
</comment>
<feature type="compositionally biased region" description="Pro residues" evidence="3">
    <location>
        <begin position="357"/>
        <end position="366"/>
    </location>
</feature>
<keyword evidence="7" id="KW-1185">Reference proteome</keyword>
<dbReference type="PROSITE" id="PS00720">
    <property type="entry name" value="RASGEF"/>
    <property type="match status" value="1"/>
</dbReference>
<evidence type="ECO:0000256" key="1">
    <source>
        <dbReference type="ARBA" id="ARBA00022658"/>
    </source>
</evidence>
<proteinExistence type="predicted"/>
<evidence type="ECO:0000313" key="7">
    <source>
        <dbReference type="Proteomes" id="UP000274822"/>
    </source>
</evidence>
<evidence type="ECO:0008006" key="8">
    <source>
        <dbReference type="Google" id="ProtNLM"/>
    </source>
</evidence>
<dbReference type="Pfam" id="PF00617">
    <property type="entry name" value="RasGEF"/>
    <property type="match status" value="1"/>
</dbReference>
<feature type="compositionally biased region" description="Polar residues" evidence="3">
    <location>
        <begin position="482"/>
        <end position="498"/>
    </location>
</feature>
<dbReference type="Proteomes" id="UP000274822">
    <property type="component" value="Unassembled WGS sequence"/>
</dbReference>
<dbReference type="GO" id="GO:0007265">
    <property type="term" value="P:Ras protein signal transduction"/>
    <property type="evidence" value="ECO:0007669"/>
    <property type="project" value="TreeGrafter"/>
</dbReference>
<dbReference type="CDD" id="cd00155">
    <property type="entry name" value="RasGEF"/>
    <property type="match status" value="1"/>
</dbReference>
<dbReference type="InterPro" id="IPR001895">
    <property type="entry name" value="RASGEF_cat_dom"/>
</dbReference>
<dbReference type="InterPro" id="IPR036964">
    <property type="entry name" value="RASGEF_cat_dom_sf"/>
</dbReference>
<evidence type="ECO:0000256" key="3">
    <source>
        <dbReference type="SAM" id="MobiDB-lite"/>
    </source>
</evidence>
<dbReference type="PROSITE" id="PS50212">
    <property type="entry name" value="RASGEF_NTER"/>
    <property type="match status" value="1"/>
</dbReference>
<evidence type="ECO:0000259" key="5">
    <source>
        <dbReference type="PROSITE" id="PS50212"/>
    </source>
</evidence>
<accession>A0A433QC49</accession>
<evidence type="ECO:0000256" key="2">
    <source>
        <dbReference type="PROSITE-ProRule" id="PRU00168"/>
    </source>
</evidence>
<evidence type="ECO:0000313" key="6">
    <source>
        <dbReference type="EMBL" id="RUS27319.1"/>
    </source>
</evidence>
<feature type="region of interest" description="Disordered" evidence="3">
    <location>
        <begin position="353"/>
        <end position="531"/>
    </location>
</feature>
<dbReference type="InterPro" id="IPR000651">
    <property type="entry name" value="Ras-like_Gua-exchang_fac_N"/>
</dbReference>
<dbReference type="Pfam" id="PF25006">
    <property type="entry name" value="DUF7783"/>
    <property type="match status" value="1"/>
</dbReference>
<dbReference type="GO" id="GO:0005085">
    <property type="term" value="F:guanyl-nucleotide exchange factor activity"/>
    <property type="evidence" value="ECO:0007669"/>
    <property type="project" value="UniProtKB-KW"/>
</dbReference>
<feature type="region of interest" description="Disordered" evidence="3">
    <location>
        <begin position="1"/>
        <end position="33"/>
    </location>
</feature>
<feature type="region of interest" description="Disordered" evidence="3">
    <location>
        <begin position="175"/>
        <end position="197"/>
    </location>
</feature>
<feature type="domain" description="Ras-GEF" evidence="4">
    <location>
        <begin position="780"/>
        <end position="1015"/>
    </location>
</feature>
<dbReference type="SMART" id="SM00147">
    <property type="entry name" value="RasGEF"/>
    <property type="match status" value="1"/>
</dbReference>
<dbReference type="PROSITE" id="PS50009">
    <property type="entry name" value="RASGEF_CAT"/>
    <property type="match status" value="1"/>
</dbReference>
<sequence>MEGSDSISELPVPTAAPQPLPRSPSRQSNGYRRKNLLDPNEPLTWPKLAANIALAIHNLNTAAKNAQRNFFVQHASAIVESIRLMLYASGTIEKESPHIKDNRTLKNYHRAIMASLSKLVLSAKLASGAWPPPDAILKMQSDANEVLVAAREFVNTAQPVGIEVRHVDPRLVPGLQNWRQRNSSGPGRRSGGTNGLAREGQVSRYSLQQDLHNNLDFYARGMTKSLTLLVTHARNAAERPSGGRANSPLAAATPLLIAQFRSLSTQISQFINIVEDIAVDDTLPSVGEFRLSKQSLYTAVGLLFNATQNATDRNAPESVSKVVDSSVKKVEESLWDVCDSVKGMILERQEKKFNVPAPAPTGPAPVPEGYRAESNKGRPRYNGHQSAVSRDISRDGSSSMVDTVHEEEEEADSPHFPDIVSNDSAPSRSHNIYSDEDDPYDDGIPDESTEDGSSAPPPANKVGRTPRRRHTTNEDEDEIDGNISSDTDVSQRSTNDSSLVMPAHLLNRKRSDSQSNSVSSEATLNNGTSQRSIICPPGDLMLVGAGQRSPRGAKLARFFGVDTVETGVTPRPLARDEKHWYLGYDYAPMEIVFNMEGYVKGGTLSALVERLTLHDYLDSNFIATFLLTYRSFCTTEAFFNFLVARFTIEPPAELNQEELEIWEERKRTPVRLRFEWCRECCHDRMLDLNPIFVPPFNFTSVFSILKNWIENYYNDDSKVLEDIRNFAATTMQEKMTFASVQLIKLIDKSTMRKLVPNTNASAPPPMLPKSLKRFRFLDLDPLELGRQLTIMDSRLYVKIKPVECLNKAWSREDAENEAVNVKACIEYHNQVTAWVSDSILSQTEVKKRTAIIKHWVQVAEKCRILNNFNTCMAILASFDSSAIGRLKRTWETVTQRTMQTLAYIRKLMGTNKNFTEYREIIHSINPPCIPFLGIYLQDLTFIEDGNTNFLKKSKILINFSKRMKTAEVIRDIQQYQSVPYLLQPVQEIQVFIKTHLTSSRDDVTLYELSLQLEPREREDEKIARLLTESGFL</sequence>
<dbReference type="AlphaFoldDB" id="A0A433QC49"/>
<dbReference type="InterPro" id="IPR008937">
    <property type="entry name" value="Ras-like_GEF"/>
</dbReference>
<feature type="compositionally biased region" description="Polar residues" evidence="3">
    <location>
        <begin position="421"/>
        <end position="431"/>
    </location>
</feature>
<dbReference type="Pfam" id="PF00618">
    <property type="entry name" value="RasGEF_N"/>
    <property type="match status" value="1"/>
</dbReference>
<feature type="compositionally biased region" description="Acidic residues" evidence="3">
    <location>
        <begin position="434"/>
        <end position="450"/>
    </location>
</feature>
<keyword evidence="1 2" id="KW-0344">Guanine-nucleotide releasing factor</keyword>
<dbReference type="SMART" id="SM00229">
    <property type="entry name" value="RasGEFN"/>
    <property type="match status" value="1"/>
</dbReference>
<protein>
    <recommendedName>
        <fullName evidence="8">Ras guanine nucleotide exchange factor domain-containing protein</fullName>
    </recommendedName>
</protein>
<dbReference type="PANTHER" id="PTHR23113">
    <property type="entry name" value="GUANINE NUCLEOTIDE EXCHANGE FACTOR"/>
    <property type="match status" value="1"/>
</dbReference>
<organism evidence="6 7">
    <name type="scientific">Jimgerdemannia flammicorona</name>
    <dbReference type="NCBI Taxonomy" id="994334"/>
    <lineage>
        <taxon>Eukaryota</taxon>
        <taxon>Fungi</taxon>
        <taxon>Fungi incertae sedis</taxon>
        <taxon>Mucoromycota</taxon>
        <taxon>Mucoromycotina</taxon>
        <taxon>Endogonomycetes</taxon>
        <taxon>Endogonales</taxon>
        <taxon>Endogonaceae</taxon>
        <taxon>Jimgerdemannia</taxon>
    </lineage>
</organism>
<dbReference type="Gene3D" id="1.20.870.10">
    <property type="entry name" value="Son of sevenless (SoS) protein Chain: S domain 1"/>
    <property type="match status" value="1"/>
</dbReference>
<dbReference type="InterPro" id="IPR019804">
    <property type="entry name" value="Ras_G-nucl-exch_fac_CS"/>
</dbReference>
<dbReference type="InterPro" id="IPR023578">
    <property type="entry name" value="Ras_GEF_dom_sf"/>
</dbReference>
<dbReference type="SUPFAM" id="SSF48366">
    <property type="entry name" value="Ras GEF"/>
    <property type="match status" value="1"/>
</dbReference>
<dbReference type="GO" id="GO:0005886">
    <property type="term" value="C:plasma membrane"/>
    <property type="evidence" value="ECO:0007669"/>
    <property type="project" value="TreeGrafter"/>
</dbReference>
<dbReference type="PANTHER" id="PTHR23113:SF368">
    <property type="entry name" value="CELL DIVISION CONTROL PROTEIN 25"/>
    <property type="match status" value="1"/>
</dbReference>
<dbReference type="EMBL" id="RBNJ01008643">
    <property type="protein sequence ID" value="RUS27319.1"/>
    <property type="molecule type" value="Genomic_DNA"/>
</dbReference>
<feature type="domain" description="N-terminal Ras-GEF" evidence="5">
    <location>
        <begin position="595"/>
        <end position="750"/>
    </location>
</feature>
<reference evidence="6 7" key="1">
    <citation type="journal article" date="2018" name="New Phytol.">
        <title>Phylogenomics of Endogonaceae and evolution of mycorrhizas within Mucoromycota.</title>
        <authorList>
            <person name="Chang Y."/>
            <person name="Desiro A."/>
            <person name="Na H."/>
            <person name="Sandor L."/>
            <person name="Lipzen A."/>
            <person name="Clum A."/>
            <person name="Barry K."/>
            <person name="Grigoriev I.V."/>
            <person name="Martin F.M."/>
            <person name="Stajich J.E."/>
            <person name="Smith M.E."/>
            <person name="Bonito G."/>
            <person name="Spatafora J.W."/>
        </authorList>
    </citation>
    <scope>NUCLEOTIDE SEQUENCE [LARGE SCALE GENOMIC DNA]</scope>
    <source>
        <strain evidence="6 7">AD002</strain>
    </source>
</reference>